<feature type="transmembrane region" description="Helical" evidence="6">
    <location>
        <begin position="209"/>
        <end position="227"/>
    </location>
</feature>
<evidence type="ECO:0000313" key="8">
    <source>
        <dbReference type="EMBL" id="GFH63271.1"/>
    </source>
</evidence>
<evidence type="ECO:0000256" key="6">
    <source>
        <dbReference type="SAM" id="Phobius"/>
    </source>
</evidence>
<feature type="signal peptide" evidence="7">
    <location>
        <begin position="1"/>
        <end position="21"/>
    </location>
</feature>
<evidence type="ECO:0000256" key="5">
    <source>
        <dbReference type="ARBA" id="ARBA00023136"/>
    </source>
</evidence>
<accession>A0A6L2R6T6</accession>
<reference evidence="8 9" key="1">
    <citation type="journal article" date="2020" name="ISME J.">
        <title>Parallel Reductive Genome Evolution in Desulfovibrio Ectosymbionts Independently Acquired by Trichonympha Protists in the Termite Gut.</title>
        <authorList>
            <person name="Takeuchi M."/>
            <person name="Kuwahara H."/>
            <person name="Murakami T."/>
            <person name="Takahashi K."/>
            <person name="Kajitani R."/>
            <person name="Toyoda A."/>
            <person name="Itoh T."/>
            <person name="Ohkuma M."/>
            <person name="Hongoh Y."/>
        </authorList>
    </citation>
    <scope>NUCLEOTIDE SEQUENCE [LARGE SCALE GENOMIC DNA]</scope>
    <source>
        <strain evidence="8">ZnDsv-02</strain>
    </source>
</reference>
<dbReference type="GO" id="GO:0015093">
    <property type="term" value="F:ferrous iron transmembrane transporter activity"/>
    <property type="evidence" value="ECO:0007669"/>
    <property type="project" value="TreeGrafter"/>
</dbReference>
<dbReference type="Pfam" id="PF03239">
    <property type="entry name" value="FTR1"/>
    <property type="match status" value="1"/>
</dbReference>
<keyword evidence="5 6" id="KW-0472">Membrane</keyword>
<comment type="subcellular location">
    <subcellularLocation>
        <location evidence="1">Membrane</location>
        <topology evidence="1">Multi-pass membrane protein</topology>
    </subcellularLocation>
</comment>
<feature type="chain" id="PRO_5026789481" evidence="7">
    <location>
        <begin position="22"/>
        <end position="400"/>
    </location>
</feature>
<gene>
    <name evidence="8" type="ORF">ZNDK_1042</name>
</gene>
<evidence type="ECO:0000256" key="2">
    <source>
        <dbReference type="ARBA" id="ARBA00008333"/>
    </source>
</evidence>
<dbReference type="Proteomes" id="UP000505077">
    <property type="component" value="Unassembled WGS sequence"/>
</dbReference>
<name>A0A6L2R6T6_9BACT</name>
<keyword evidence="4 6" id="KW-1133">Transmembrane helix</keyword>
<feature type="transmembrane region" description="Helical" evidence="6">
    <location>
        <begin position="370"/>
        <end position="387"/>
    </location>
</feature>
<evidence type="ECO:0000256" key="1">
    <source>
        <dbReference type="ARBA" id="ARBA00004141"/>
    </source>
</evidence>
<keyword evidence="3 6" id="KW-0812">Transmembrane</keyword>
<comment type="similarity">
    <text evidence="2">Belongs to the oxidase-dependent Fe transporter (OFeT) (TC 9.A.10.1) family.</text>
</comment>
<evidence type="ECO:0000256" key="3">
    <source>
        <dbReference type="ARBA" id="ARBA00022692"/>
    </source>
</evidence>
<dbReference type="InterPro" id="IPR004923">
    <property type="entry name" value="FTR1/Fip1/EfeU"/>
</dbReference>
<keyword evidence="7" id="KW-0732">Signal</keyword>
<dbReference type="PANTHER" id="PTHR31632:SF2">
    <property type="entry name" value="PLASMA MEMBRANE IRON PERMEASE"/>
    <property type="match status" value="1"/>
</dbReference>
<protein>
    <submittedName>
        <fullName evidence="8">Putative Fe2+ permease transmembrane component</fullName>
    </submittedName>
</protein>
<evidence type="ECO:0000256" key="7">
    <source>
        <dbReference type="SAM" id="SignalP"/>
    </source>
</evidence>
<comment type="caution">
    <text evidence="8">The sequence shown here is derived from an EMBL/GenBank/DDBJ whole genome shotgun (WGS) entry which is preliminary data.</text>
</comment>
<feature type="transmembrane region" description="Helical" evidence="6">
    <location>
        <begin position="174"/>
        <end position="197"/>
    </location>
</feature>
<evidence type="ECO:0000256" key="4">
    <source>
        <dbReference type="ARBA" id="ARBA00022989"/>
    </source>
</evidence>
<feature type="transmembrane region" description="Helical" evidence="6">
    <location>
        <begin position="287"/>
        <end position="306"/>
    </location>
</feature>
<proteinExistence type="inferred from homology"/>
<evidence type="ECO:0000313" key="9">
    <source>
        <dbReference type="Proteomes" id="UP000505077"/>
    </source>
</evidence>
<dbReference type="PANTHER" id="PTHR31632">
    <property type="entry name" value="IRON TRANSPORTER FTH1"/>
    <property type="match status" value="1"/>
</dbReference>
<dbReference type="EMBL" id="BLLL01000012">
    <property type="protein sequence ID" value="GFH63271.1"/>
    <property type="molecule type" value="Genomic_DNA"/>
</dbReference>
<feature type="transmembrane region" description="Helical" evidence="6">
    <location>
        <begin position="243"/>
        <end position="264"/>
    </location>
</feature>
<dbReference type="GO" id="GO:0033573">
    <property type="term" value="C:high-affinity iron permease complex"/>
    <property type="evidence" value="ECO:0007669"/>
    <property type="project" value="InterPro"/>
</dbReference>
<organism evidence="8 9">
    <name type="scientific">Candidatus Desulfovibrio kirbyi</name>
    <dbReference type="NCBI Taxonomy" id="2696086"/>
    <lineage>
        <taxon>Bacteria</taxon>
        <taxon>Pseudomonadati</taxon>
        <taxon>Thermodesulfobacteriota</taxon>
        <taxon>Desulfovibrionia</taxon>
        <taxon>Desulfovibrionales</taxon>
        <taxon>Desulfovibrionaceae</taxon>
        <taxon>Desulfovibrio</taxon>
    </lineage>
</organism>
<dbReference type="AlphaFoldDB" id="A0A6L2R6T6"/>
<sequence length="400" mass="43467">MKKLVFSAMCLLFFSLPGARAESAPAYKTWNEITAEMTRILDSSYELYLLGDVESGKQAVNRAYFEFYEKLGVERAVLSYISGKRAATVEYQFAEVKRLMTESASGQEVRASLNTLARMLKEDADQLDGKKETPWGVFVASLLILLREGIEAILVVAAIAAYLIRSGNKRLTGLVYGSAVAAIVMSALLAVALQKLFSISGASQEMLEGFTMLLAVAVLFFVSNWMVSKAESIAWKKYIEDKIALAATTGSTVALAAASFLAVFREGAETILFYQALLADTREHMDMLWLGFAAACLCLVVVFAAVRFGSLHIPLRPFFIGTSILMYVMAVSFAGGGFKELQEADVVSVTPVSGIITVDILGIYPTVETLLPQAVMLVLAIVSFLFYTRRGAASEKAASE</sequence>
<feature type="transmembrane region" description="Helical" evidence="6">
    <location>
        <begin position="318"/>
        <end position="338"/>
    </location>
</feature>
<feature type="transmembrane region" description="Helical" evidence="6">
    <location>
        <begin position="135"/>
        <end position="162"/>
    </location>
</feature>